<evidence type="ECO:0000256" key="7">
    <source>
        <dbReference type="SAM" id="Phobius"/>
    </source>
</evidence>
<dbReference type="GO" id="GO:0140662">
    <property type="term" value="F:ATP-dependent protein folding chaperone"/>
    <property type="evidence" value="ECO:0007669"/>
    <property type="project" value="InterPro"/>
</dbReference>
<name>A0A916SE98_9MICO</name>
<evidence type="ECO:0000256" key="1">
    <source>
        <dbReference type="ARBA" id="ARBA00007381"/>
    </source>
</evidence>
<evidence type="ECO:0000256" key="4">
    <source>
        <dbReference type="ARBA" id="ARBA00023016"/>
    </source>
</evidence>
<sequence length="485" mass="51040">MSESEFVLAIEIGSSHIAVATARLTQSEQAEGALHEGPRSHRRAPAIAYLAHDDTLLFGEEAARRAAEEPERAVTRFGHRLGDDTPFVIDGYALSAEFLYAKAVSWAIDSVTETEGAAPVALTLTHPAHWGEHRLTTLRDELNRQGIAEVALIPAAKAAAMQLDVSHPIEPGETVAVYDLGAETVECVVLRKRHDGRFDIIGEAVHIDNIGGAGFDDAVLEHVIAAAASDLARFAPHRDASHLRDTVRAAKEALSSHPDATITIPVAATSVRITRAEFEDMIVDDVDRSLGALTQAVESAAITPGALRAIVLAGGSTHIPLIAQRLSDRFTCPAVLDVAPEAAAVRGAARTKLAELRAQQVSVTGADSEVDEFTDDPRSFSPELIDASPAPVSALRRALFIFFAIVATVMAGAIVLGGAAAVGGTRSDLSGGATRSSDALTRNPTPTPSTSAITQPAYPPPPPTRDPTRTEPIPPAQELSGADMD</sequence>
<dbReference type="SUPFAM" id="SSF53067">
    <property type="entry name" value="Actin-like ATPase domain"/>
    <property type="match status" value="2"/>
</dbReference>
<dbReference type="PANTHER" id="PTHR45639:SF34">
    <property type="entry name" value="CHAPERONE PROTEIN DNAK"/>
    <property type="match status" value="1"/>
</dbReference>
<dbReference type="PROSITE" id="PS01036">
    <property type="entry name" value="HSP70_3"/>
    <property type="match status" value="1"/>
</dbReference>
<feature type="compositionally biased region" description="Polar residues" evidence="6">
    <location>
        <begin position="433"/>
        <end position="453"/>
    </location>
</feature>
<comment type="caution">
    <text evidence="8">The sequence shown here is derived from an EMBL/GenBank/DDBJ whole genome shotgun (WGS) entry which is preliminary data.</text>
</comment>
<proteinExistence type="inferred from homology"/>
<evidence type="ECO:0000313" key="8">
    <source>
        <dbReference type="EMBL" id="GGA94990.1"/>
    </source>
</evidence>
<dbReference type="EMBL" id="BMGB01000001">
    <property type="protein sequence ID" value="GGA94990.1"/>
    <property type="molecule type" value="Genomic_DNA"/>
</dbReference>
<dbReference type="Pfam" id="PF00012">
    <property type="entry name" value="HSP70"/>
    <property type="match status" value="1"/>
</dbReference>
<reference evidence="8" key="2">
    <citation type="submission" date="2020-09" db="EMBL/GenBank/DDBJ databases">
        <authorList>
            <person name="Sun Q."/>
            <person name="Zhou Y."/>
        </authorList>
    </citation>
    <scope>NUCLEOTIDE SEQUENCE</scope>
    <source>
        <strain evidence="8">CGMCC 1.12813</strain>
    </source>
</reference>
<dbReference type="PANTHER" id="PTHR45639">
    <property type="entry name" value="HSC70CB, ISOFORM G-RELATED"/>
    <property type="match status" value="1"/>
</dbReference>
<keyword evidence="3" id="KW-0067">ATP-binding</keyword>
<keyword evidence="4" id="KW-0346">Stress response</keyword>
<keyword evidence="7" id="KW-0812">Transmembrane</keyword>
<reference evidence="8" key="1">
    <citation type="journal article" date="2014" name="Int. J. Syst. Evol. Microbiol.">
        <title>Complete genome sequence of Corynebacterium casei LMG S-19264T (=DSM 44701T), isolated from a smear-ripened cheese.</title>
        <authorList>
            <consortium name="US DOE Joint Genome Institute (JGI-PGF)"/>
            <person name="Walter F."/>
            <person name="Albersmeier A."/>
            <person name="Kalinowski J."/>
            <person name="Ruckert C."/>
        </authorList>
    </citation>
    <scope>NUCLEOTIDE SEQUENCE</scope>
    <source>
        <strain evidence="8">CGMCC 1.12813</strain>
    </source>
</reference>
<dbReference type="AlphaFoldDB" id="A0A916SE98"/>
<dbReference type="InterPro" id="IPR018181">
    <property type="entry name" value="Heat_shock_70_CS"/>
</dbReference>
<evidence type="ECO:0000256" key="2">
    <source>
        <dbReference type="ARBA" id="ARBA00022741"/>
    </source>
</evidence>
<organism evidence="8 9">
    <name type="scientific">Conyzicola nivalis</name>
    <dbReference type="NCBI Taxonomy" id="1477021"/>
    <lineage>
        <taxon>Bacteria</taxon>
        <taxon>Bacillati</taxon>
        <taxon>Actinomycetota</taxon>
        <taxon>Actinomycetes</taxon>
        <taxon>Micrococcales</taxon>
        <taxon>Microbacteriaceae</taxon>
        <taxon>Conyzicola</taxon>
    </lineage>
</organism>
<comment type="similarity">
    <text evidence="1">Belongs to the heat shock protein 70 family.</text>
</comment>
<dbReference type="Proteomes" id="UP000606922">
    <property type="component" value="Unassembled WGS sequence"/>
</dbReference>
<keyword evidence="2" id="KW-0547">Nucleotide-binding</keyword>
<evidence type="ECO:0000256" key="6">
    <source>
        <dbReference type="SAM" id="MobiDB-lite"/>
    </source>
</evidence>
<evidence type="ECO:0000256" key="5">
    <source>
        <dbReference type="ARBA" id="ARBA00023186"/>
    </source>
</evidence>
<evidence type="ECO:0000313" key="9">
    <source>
        <dbReference type="Proteomes" id="UP000606922"/>
    </source>
</evidence>
<dbReference type="InterPro" id="IPR043129">
    <property type="entry name" value="ATPase_NBD"/>
</dbReference>
<feature type="region of interest" description="Disordered" evidence="6">
    <location>
        <begin position="425"/>
        <end position="485"/>
    </location>
</feature>
<dbReference type="GO" id="GO:0030968">
    <property type="term" value="P:endoplasmic reticulum unfolded protein response"/>
    <property type="evidence" value="ECO:0007669"/>
    <property type="project" value="TreeGrafter"/>
</dbReference>
<dbReference type="Gene3D" id="3.30.420.40">
    <property type="match status" value="2"/>
</dbReference>
<keyword evidence="7" id="KW-0472">Membrane</keyword>
<dbReference type="Gene3D" id="3.90.640.10">
    <property type="entry name" value="Actin, Chain A, domain 4"/>
    <property type="match status" value="1"/>
</dbReference>
<keyword evidence="7" id="KW-1133">Transmembrane helix</keyword>
<protein>
    <submittedName>
        <fullName evidence="8">Molecular chaperone DnaK</fullName>
    </submittedName>
</protein>
<evidence type="ECO:0000256" key="3">
    <source>
        <dbReference type="ARBA" id="ARBA00022840"/>
    </source>
</evidence>
<dbReference type="InterPro" id="IPR013126">
    <property type="entry name" value="Hsp_70_fam"/>
</dbReference>
<feature type="transmembrane region" description="Helical" evidence="7">
    <location>
        <begin position="398"/>
        <end position="422"/>
    </location>
</feature>
<keyword evidence="9" id="KW-1185">Reference proteome</keyword>
<dbReference type="GO" id="GO:0005524">
    <property type="term" value="F:ATP binding"/>
    <property type="evidence" value="ECO:0007669"/>
    <property type="project" value="UniProtKB-KW"/>
</dbReference>
<keyword evidence="5" id="KW-0143">Chaperone</keyword>
<accession>A0A916SE98</accession>
<gene>
    <name evidence="8" type="ORF">GCM10010979_06830</name>
</gene>
<dbReference type="RefSeq" id="WP_188509289.1">
    <property type="nucleotide sequence ID" value="NZ_BMGB01000001.1"/>
</dbReference>